<dbReference type="PANTHER" id="PTHR43861">
    <property type="entry name" value="TRANS-ACONITATE 2-METHYLTRANSFERASE-RELATED"/>
    <property type="match status" value="1"/>
</dbReference>
<dbReference type="EMBL" id="HBIS01007942">
    <property type="protein sequence ID" value="CAE0612998.1"/>
    <property type="molecule type" value="Transcribed_RNA"/>
</dbReference>
<accession>A0A7S3UHK2</accession>
<feature type="domain" description="Methyltransferase" evidence="2">
    <location>
        <begin position="77"/>
        <end position="178"/>
    </location>
</feature>
<evidence type="ECO:0000256" key="1">
    <source>
        <dbReference type="ARBA" id="ARBA00022679"/>
    </source>
</evidence>
<dbReference type="GO" id="GO:0016740">
    <property type="term" value="F:transferase activity"/>
    <property type="evidence" value="ECO:0007669"/>
    <property type="project" value="UniProtKB-KW"/>
</dbReference>
<sequence length="281" mass="31045">MSDAQRARDAEVQSYYEKQVNTYDAFWGVGNIHMGVFEDVSKIPDTRDEAKDEFVRGAERITSMMAHKGGLGNEAVVLDLGCGCGKALLDLAEADYLQEGDGVDLTEGLVERARTAAAEARIPKRIEFHVGGFEEVTNILHARRGTFTHVFSQVSLCYVHDRFREVLQGAAEMLQPEGKLVLCDLVGSEKPPSIVCKLRVLRRLCLEKIALLPKSRYTAAIEGDGRFVVSYQADLTEHLAHAYELLAKVAPYPLAEDYTASAQCCRDGEVGMVLVVAHKIR</sequence>
<dbReference type="InterPro" id="IPR029063">
    <property type="entry name" value="SAM-dependent_MTases_sf"/>
</dbReference>
<dbReference type="Pfam" id="PF13649">
    <property type="entry name" value="Methyltransf_25"/>
    <property type="match status" value="1"/>
</dbReference>
<dbReference type="CDD" id="cd02440">
    <property type="entry name" value="AdoMet_MTases"/>
    <property type="match status" value="1"/>
</dbReference>
<keyword evidence="1" id="KW-0808">Transferase</keyword>
<dbReference type="InterPro" id="IPR041698">
    <property type="entry name" value="Methyltransf_25"/>
</dbReference>
<proteinExistence type="predicted"/>
<dbReference type="AlphaFoldDB" id="A0A7S3UHK2"/>
<protein>
    <recommendedName>
        <fullName evidence="2">Methyltransferase domain-containing protein</fullName>
    </recommendedName>
</protein>
<dbReference type="Gene3D" id="3.40.50.150">
    <property type="entry name" value="Vaccinia Virus protein VP39"/>
    <property type="match status" value="1"/>
</dbReference>
<name>A0A7S3UHK2_9CHLO</name>
<evidence type="ECO:0000313" key="3">
    <source>
        <dbReference type="EMBL" id="CAE0612998.1"/>
    </source>
</evidence>
<evidence type="ECO:0000259" key="2">
    <source>
        <dbReference type="Pfam" id="PF13649"/>
    </source>
</evidence>
<dbReference type="SUPFAM" id="SSF53335">
    <property type="entry name" value="S-adenosyl-L-methionine-dependent methyltransferases"/>
    <property type="match status" value="1"/>
</dbReference>
<gene>
    <name evidence="3" type="ORF">PSAL00342_LOCUS6897</name>
</gene>
<organism evidence="3">
    <name type="scientific">Picocystis salinarum</name>
    <dbReference type="NCBI Taxonomy" id="88271"/>
    <lineage>
        <taxon>Eukaryota</taxon>
        <taxon>Viridiplantae</taxon>
        <taxon>Chlorophyta</taxon>
        <taxon>Picocystophyceae</taxon>
        <taxon>Picocystales</taxon>
        <taxon>Picocystaceae</taxon>
        <taxon>Picocystis</taxon>
    </lineage>
</organism>
<reference evidence="3" key="1">
    <citation type="submission" date="2021-01" db="EMBL/GenBank/DDBJ databases">
        <authorList>
            <person name="Corre E."/>
            <person name="Pelletier E."/>
            <person name="Niang G."/>
            <person name="Scheremetjew M."/>
            <person name="Finn R."/>
            <person name="Kale V."/>
            <person name="Holt S."/>
            <person name="Cochrane G."/>
            <person name="Meng A."/>
            <person name="Brown T."/>
            <person name="Cohen L."/>
        </authorList>
    </citation>
    <scope>NUCLEOTIDE SEQUENCE</scope>
    <source>
        <strain evidence="3">CCMP1897</strain>
    </source>
</reference>